<dbReference type="RefSeq" id="WP_271223424.1">
    <property type="nucleotide sequence ID" value="NZ_BAAAVD010000026.1"/>
</dbReference>
<proteinExistence type="predicted"/>
<feature type="transmembrane region" description="Helical" evidence="2">
    <location>
        <begin position="12"/>
        <end position="31"/>
    </location>
</feature>
<accession>A0A9W6ICJ1</accession>
<dbReference type="InterPro" id="IPR014719">
    <property type="entry name" value="Ribosomal_bL12_C/ClpS-like"/>
</dbReference>
<dbReference type="InterPro" id="IPR013823">
    <property type="entry name" value="Ribosomal_bL12_C"/>
</dbReference>
<evidence type="ECO:0000259" key="3">
    <source>
        <dbReference type="Pfam" id="PF00542"/>
    </source>
</evidence>
<dbReference type="Proteomes" id="UP001143474">
    <property type="component" value="Unassembled WGS sequence"/>
</dbReference>
<dbReference type="Pfam" id="PF00542">
    <property type="entry name" value="Ribosomal_L12"/>
    <property type="match status" value="1"/>
</dbReference>
<sequence length="176" mass="18611">MPNLGPTELLIIGLILLLVFGAVVTVLVLLARRAAAPSSSPLSAPHLDLGPKGRPGPSDLQGQVRALLGQRKKIQAIKLVREQTGLGLAAAKKYVDDLEAGRFPEPPSSLSRHGLAHQGFPDRGEAPSAPSYHGADLATRVRDLKASGRVEQAVFLVRGETGMAESDAWRFVDSIG</sequence>
<evidence type="ECO:0000256" key="2">
    <source>
        <dbReference type="SAM" id="Phobius"/>
    </source>
</evidence>
<keyword evidence="5" id="KW-1185">Reference proteome</keyword>
<dbReference type="EMBL" id="BSEV01000044">
    <property type="protein sequence ID" value="GLK15203.1"/>
    <property type="molecule type" value="Genomic_DNA"/>
</dbReference>
<name>A0A9W6ICJ1_9ACTN</name>
<feature type="compositionally biased region" description="Low complexity" evidence="1">
    <location>
        <begin position="38"/>
        <end position="48"/>
    </location>
</feature>
<dbReference type="GO" id="GO:0003735">
    <property type="term" value="F:structural constituent of ribosome"/>
    <property type="evidence" value="ECO:0007669"/>
    <property type="project" value="InterPro"/>
</dbReference>
<reference evidence="4" key="1">
    <citation type="journal article" date="2014" name="Int. J. Syst. Evol. Microbiol.">
        <title>Complete genome sequence of Corynebacterium casei LMG S-19264T (=DSM 44701T), isolated from a smear-ripened cheese.</title>
        <authorList>
            <consortium name="US DOE Joint Genome Institute (JGI-PGF)"/>
            <person name="Walter F."/>
            <person name="Albersmeier A."/>
            <person name="Kalinowski J."/>
            <person name="Ruckert C."/>
        </authorList>
    </citation>
    <scope>NUCLEOTIDE SEQUENCE</scope>
    <source>
        <strain evidence="4">VKM Ac-2007</strain>
    </source>
</reference>
<evidence type="ECO:0000313" key="4">
    <source>
        <dbReference type="EMBL" id="GLK15203.1"/>
    </source>
</evidence>
<reference evidence="4" key="2">
    <citation type="submission" date="2023-01" db="EMBL/GenBank/DDBJ databases">
        <authorList>
            <person name="Sun Q."/>
            <person name="Evtushenko L."/>
        </authorList>
    </citation>
    <scope>NUCLEOTIDE SEQUENCE</scope>
    <source>
        <strain evidence="4">VKM Ac-2007</strain>
    </source>
</reference>
<feature type="domain" description="Large ribosomal subunit protein bL12 C-terminal" evidence="3">
    <location>
        <begin position="71"/>
        <end position="98"/>
    </location>
</feature>
<feature type="region of interest" description="Disordered" evidence="1">
    <location>
        <begin position="105"/>
        <end position="133"/>
    </location>
</feature>
<evidence type="ECO:0000313" key="5">
    <source>
        <dbReference type="Proteomes" id="UP001143474"/>
    </source>
</evidence>
<keyword evidence="2" id="KW-0472">Membrane</keyword>
<organism evidence="4 5">
    <name type="scientific">Streptosporangium carneum</name>
    <dbReference type="NCBI Taxonomy" id="47481"/>
    <lineage>
        <taxon>Bacteria</taxon>
        <taxon>Bacillati</taxon>
        <taxon>Actinomycetota</taxon>
        <taxon>Actinomycetes</taxon>
        <taxon>Streptosporangiales</taxon>
        <taxon>Streptosporangiaceae</taxon>
        <taxon>Streptosporangium</taxon>
    </lineage>
</organism>
<keyword evidence="2" id="KW-0812">Transmembrane</keyword>
<dbReference type="AlphaFoldDB" id="A0A9W6ICJ1"/>
<evidence type="ECO:0000256" key="1">
    <source>
        <dbReference type="SAM" id="MobiDB-lite"/>
    </source>
</evidence>
<protein>
    <recommendedName>
        <fullName evidence="3">Large ribosomal subunit protein bL12 C-terminal domain-containing protein</fullName>
    </recommendedName>
</protein>
<dbReference type="Gene3D" id="3.30.1390.10">
    <property type="match status" value="1"/>
</dbReference>
<keyword evidence="2" id="KW-1133">Transmembrane helix</keyword>
<dbReference type="SUPFAM" id="SSF54736">
    <property type="entry name" value="ClpS-like"/>
    <property type="match status" value="1"/>
</dbReference>
<gene>
    <name evidence="4" type="ORF">GCM10017600_86160</name>
</gene>
<comment type="caution">
    <text evidence="4">The sequence shown here is derived from an EMBL/GenBank/DDBJ whole genome shotgun (WGS) entry which is preliminary data.</text>
</comment>
<dbReference type="GO" id="GO:0006412">
    <property type="term" value="P:translation"/>
    <property type="evidence" value="ECO:0007669"/>
    <property type="project" value="InterPro"/>
</dbReference>
<feature type="region of interest" description="Disordered" evidence="1">
    <location>
        <begin position="38"/>
        <end position="61"/>
    </location>
</feature>